<dbReference type="KEGG" id="bcom:BAUCODRAFT_417190"/>
<dbReference type="GO" id="GO:0000981">
    <property type="term" value="F:DNA-binding transcription factor activity, RNA polymerase II-specific"/>
    <property type="evidence" value="ECO:0007669"/>
    <property type="project" value="InterPro"/>
</dbReference>
<feature type="compositionally biased region" description="Basic and acidic residues" evidence="2">
    <location>
        <begin position="48"/>
        <end position="63"/>
    </location>
</feature>
<gene>
    <name evidence="4" type="ORF">BAUCODRAFT_417190</name>
</gene>
<dbReference type="GeneID" id="19114134"/>
<protein>
    <recommendedName>
        <fullName evidence="3">Zn(2)-C6 fungal-type domain-containing protein</fullName>
    </recommendedName>
</protein>
<reference evidence="4 5" key="1">
    <citation type="journal article" date="2012" name="PLoS Pathog.">
        <title>Diverse lifestyles and strategies of plant pathogenesis encoded in the genomes of eighteen Dothideomycetes fungi.</title>
        <authorList>
            <person name="Ohm R.A."/>
            <person name="Feau N."/>
            <person name="Henrissat B."/>
            <person name="Schoch C.L."/>
            <person name="Horwitz B.A."/>
            <person name="Barry K.W."/>
            <person name="Condon B.J."/>
            <person name="Copeland A.C."/>
            <person name="Dhillon B."/>
            <person name="Glaser F."/>
            <person name="Hesse C.N."/>
            <person name="Kosti I."/>
            <person name="LaButti K."/>
            <person name="Lindquist E.A."/>
            <person name="Lucas S."/>
            <person name="Salamov A.A."/>
            <person name="Bradshaw R.E."/>
            <person name="Ciuffetti L."/>
            <person name="Hamelin R.C."/>
            <person name="Kema G.H.J."/>
            <person name="Lawrence C."/>
            <person name="Scott J.A."/>
            <person name="Spatafora J.W."/>
            <person name="Turgeon B.G."/>
            <person name="de Wit P.J.G.M."/>
            <person name="Zhong S."/>
            <person name="Goodwin S.B."/>
            <person name="Grigoriev I.V."/>
        </authorList>
    </citation>
    <scope>NUCLEOTIDE SEQUENCE [LARGE SCALE GENOMIC DNA]</scope>
    <source>
        <strain evidence="4 5">UAMH 10762</strain>
    </source>
</reference>
<dbReference type="RefSeq" id="XP_007674961.1">
    <property type="nucleotide sequence ID" value="XM_007676771.1"/>
</dbReference>
<dbReference type="OrthoDB" id="4491390at2759"/>
<dbReference type="OMA" id="NFELMYL"/>
<dbReference type="EMBL" id="KB445553">
    <property type="protein sequence ID" value="EMC98235.1"/>
    <property type="molecule type" value="Genomic_DNA"/>
</dbReference>
<keyword evidence="1" id="KW-0539">Nucleus</keyword>
<evidence type="ECO:0000256" key="1">
    <source>
        <dbReference type="ARBA" id="ARBA00023242"/>
    </source>
</evidence>
<dbReference type="HOGENOM" id="CLU_516835_0_0_1"/>
<dbReference type="PROSITE" id="PS50048">
    <property type="entry name" value="ZN2_CY6_FUNGAL_2"/>
    <property type="match status" value="1"/>
</dbReference>
<dbReference type="GO" id="GO:0008270">
    <property type="term" value="F:zinc ion binding"/>
    <property type="evidence" value="ECO:0007669"/>
    <property type="project" value="InterPro"/>
</dbReference>
<dbReference type="Gene3D" id="4.10.240.10">
    <property type="entry name" value="Zn(2)-C6 fungal-type DNA-binding domain"/>
    <property type="match status" value="1"/>
</dbReference>
<proteinExistence type="predicted"/>
<dbReference type="SMART" id="SM00066">
    <property type="entry name" value="GAL4"/>
    <property type="match status" value="1"/>
</dbReference>
<dbReference type="InterPro" id="IPR036864">
    <property type="entry name" value="Zn2-C6_fun-type_DNA-bd_sf"/>
</dbReference>
<dbReference type="SUPFAM" id="SSF57701">
    <property type="entry name" value="Zn2/Cys6 DNA-binding domain"/>
    <property type="match status" value="1"/>
</dbReference>
<dbReference type="PANTHER" id="PTHR38791:SF13">
    <property type="entry name" value="ZN(2)-C6 FUNGAL-TYPE DOMAIN-CONTAINING PROTEIN"/>
    <property type="match status" value="1"/>
</dbReference>
<dbReference type="InterPro" id="IPR053175">
    <property type="entry name" value="DHMBA_Reg_Transcription_Factor"/>
</dbReference>
<evidence type="ECO:0000259" key="3">
    <source>
        <dbReference type="PROSITE" id="PS50048"/>
    </source>
</evidence>
<feature type="region of interest" description="Disordered" evidence="2">
    <location>
        <begin position="48"/>
        <end position="76"/>
    </location>
</feature>
<evidence type="ECO:0000313" key="4">
    <source>
        <dbReference type="EMBL" id="EMC98235.1"/>
    </source>
</evidence>
<dbReference type="PROSITE" id="PS00463">
    <property type="entry name" value="ZN2_CY6_FUNGAL_1"/>
    <property type="match status" value="1"/>
</dbReference>
<name>M2NGU5_BAUPA</name>
<organism evidence="4 5">
    <name type="scientific">Baudoinia panamericana (strain UAMH 10762)</name>
    <name type="common">Angels' share fungus</name>
    <name type="synonym">Baudoinia compniacensis (strain UAMH 10762)</name>
    <dbReference type="NCBI Taxonomy" id="717646"/>
    <lineage>
        <taxon>Eukaryota</taxon>
        <taxon>Fungi</taxon>
        <taxon>Dikarya</taxon>
        <taxon>Ascomycota</taxon>
        <taxon>Pezizomycotina</taxon>
        <taxon>Dothideomycetes</taxon>
        <taxon>Dothideomycetidae</taxon>
        <taxon>Mycosphaerellales</taxon>
        <taxon>Teratosphaeriaceae</taxon>
        <taxon>Baudoinia</taxon>
    </lineage>
</organism>
<dbReference type="InterPro" id="IPR001138">
    <property type="entry name" value="Zn2Cys6_DnaBD"/>
</dbReference>
<dbReference type="Proteomes" id="UP000011761">
    <property type="component" value="Unassembled WGS sequence"/>
</dbReference>
<dbReference type="Pfam" id="PF00172">
    <property type="entry name" value="Zn_clus"/>
    <property type="match status" value="1"/>
</dbReference>
<keyword evidence="5" id="KW-1185">Reference proteome</keyword>
<evidence type="ECO:0000313" key="5">
    <source>
        <dbReference type="Proteomes" id="UP000011761"/>
    </source>
</evidence>
<dbReference type="AlphaFoldDB" id="M2NGU5"/>
<evidence type="ECO:0000256" key="2">
    <source>
        <dbReference type="SAM" id="MobiDB-lite"/>
    </source>
</evidence>
<dbReference type="PANTHER" id="PTHR38791">
    <property type="entry name" value="ZN(II)2CYS6 TRANSCRIPTION FACTOR (EUROFUNG)-RELATED-RELATED"/>
    <property type="match status" value="1"/>
</dbReference>
<sequence>MSVTRACVPCRTAKARCDFVRPACGRCVQRGLRCHGFPDEQFIFVDERESAQRNSERARRESRPSPPTASFEIAPSQPQLQATPWTLSGAEAKQLYSWLNAQGLAQVPQPLKRDPSARAVDHFFTNWILYPTNDGASTGFMHTLPALYVQSGPDSALGFAIRAIAAADKKHYYDGDTGISFRTTARRNYGEALTHLRQLAGDAQKITEDCTLATLMLIDAFEEVYLARSEPLGLHGRAVDDILRLRGDGQFFNHDRFAAWRLAYDRLQLRQIIFREGPSAEQITWFGRLNLDAPELRMCADKMRVNILCAEARRLIEGGAEQSGDDGQAERAATLVQEMKNLVSSIEAWMPTLTRAMEVQEVTHEQLSEAEAMSEIAAPLPYTILERGLLFYRDITTAHRVNFFASAQVVLRESLIEVLEYAGNLRSGELQDTDWERIEQEGGFIAELSDRIIRSFSQLLGFTRPGAPSLPKMGIMAGRFFILFSIQAIQRASHAPQAHKEAAVQIAEWIRSTHGLE</sequence>
<dbReference type="CDD" id="cd00067">
    <property type="entry name" value="GAL4"/>
    <property type="match status" value="1"/>
</dbReference>
<dbReference type="eggNOG" id="ENOG502T8A4">
    <property type="taxonomic scope" value="Eukaryota"/>
</dbReference>
<feature type="domain" description="Zn(2)-C6 fungal-type" evidence="3">
    <location>
        <begin position="6"/>
        <end position="34"/>
    </location>
</feature>
<accession>M2NGU5</accession>